<dbReference type="EMBL" id="KV878135">
    <property type="protein sequence ID" value="OJJ06822.1"/>
    <property type="molecule type" value="Genomic_DNA"/>
</dbReference>
<name>A0A1L9PZG4_ASPVE</name>
<dbReference type="STRING" id="1036611.A0A1L9PZG4"/>
<dbReference type="Pfam" id="PF08611">
    <property type="entry name" value="DUF1774"/>
    <property type="match status" value="1"/>
</dbReference>
<feature type="transmembrane region" description="Helical" evidence="2">
    <location>
        <begin position="159"/>
        <end position="178"/>
    </location>
</feature>
<evidence type="ECO:0000313" key="3">
    <source>
        <dbReference type="EMBL" id="OJJ06822.1"/>
    </source>
</evidence>
<accession>A0A1L9PZG4</accession>
<dbReference type="GeneID" id="63731829"/>
<evidence type="ECO:0000256" key="1">
    <source>
        <dbReference type="SAM" id="MobiDB-lite"/>
    </source>
</evidence>
<keyword evidence="2" id="KW-0472">Membrane</keyword>
<feature type="transmembrane region" description="Helical" evidence="2">
    <location>
        <begin position="65"/>
        <end position="90"/>
    </location>
</feature>
<dbReference type="OrthoDB" id="3342455at2759"/>
<dbReference type="RefSeq" id="XP_040672584.1">
    <property type="nucleotide sequence ID" value="XM_040816318.1"/>
</dbReference>
<dbReference type="PANTHER" id="PTHR37992">
    <property type="entry name" value="EXPRESSED PROTEIN"/>
    <property type="match status" value="1"/>
</dbReference>
<feature type="transmembrane region" description="Helical" evidence="2">
    <location>
        <begin position="214"/>
        <end position="230"/>
    </location>
</feature>
<dbReference type="InterPro" id="IPR013920">
    <property type="entry name" value="DUF1774_fun"/>
</dbReference>
<protein>
    <recommendedName>
        <fullName evidence="5">DUF1774-domain-containing protein</fullName>
    </recommendedName>
</protein>
<keyword evidence="2" id="KW-0812">Transmembrane</keyword>
<evidence type="ECO:0008006" key="5">
    <source>
        <dbReference type="Google" id="ProtNLM"/>
    </source>
</evidence>
<evidence type="ECO:0000313" key="4">
    <source>
        <dbReference type="Proteomes" id="UP000184073"/>
    </source>
</evidence>
<dbReference type="Proteomes" id="UP000184073">
    <property type="component" value="Unassembled WGS sequence"/>
</dbReference>
<feature type="transmembrane region" description="Helical" evidence="2">
    <location>
        <begin position="190"/>
        <end position="209"/>
    </location>
</feature>
<feature type="transmembrane region" description="Helical" evidence="2">
    <location>
        <begin position="242"/>
        <end position="261"/>
    </location>
</feature>
<organism evidence="3 4">
    <name type="scientific">Aspergillus versicolor CBS 583.65</name>
    <dbReference type="NCBI Taxonomy" id="1036611"/>
    <lineage>
        <taxon>Eukaryota</taxon>
        <taxon>Fungi</taxon>
        <taxon>Dikarya</taxon>
        <taxon>Ascomycota</taxon>
        <taxon>Pezizomycotina</taxon>
        <taxon>Eurotiomycetes</taxon>
        <taxon>Eurotiomycetidae</taxon>
        <taxon>Eurotiales</taxon>
        <taxon>Aspergillaceae</taxon>
        <taxon>Aspergillus</taxon>
        <taxon>Aspergillus subgen. Nidulantes</taxon>
    </lineage>
</organism>
<evidence type="ECO:0000256" key="2">
    <source>
        <dbReference type="SAM" id="Phobius"/>
    </source>
</evidence>
<keyword evidence="4" id="KW-1185">Reference proteome</keyword>
<keyword evidence="2" id="KW-1133">Transmembrane helix</keyword>
<dbReference type="VEuPathDB" id="FungiDB:ASPVEDRAFT_75847"/>
<feature type="transmembrane region" description="Helical" evidence="2">
    <location>
        <begin position="129"/>
        <end position="147"/>
    </location>
</feature>
<dbReference type="AlphaFoldDB" id="A0A1L9PZG4"/>
<feature type="region of interest" description="Disordered" evidence="1">
    <location>
        <begin position="274"/>
        <end position="299"/>
    </location>
</feature>
<dbReference type="PANTHER" id="PTHR37992:SF1">
    <property type="entry name" value="DUF1774-DOMAIN-CONTAINING PROTEIN"/>
    <property type="match status" value="1"/>
</dbReference>
<reference evidence="4" key="1">
    <citation type="journal article" date="2017" name="Genome Biol.">
        <title>Comparative genomics reveals high biological diversity and specific adaptations in the industrially and medically important fungal genus Aspergillus.</title>
        <authorList>
            <person name="de Vries R.P."/>
            <person name="Riley R."/>
            <person name="Wiebenga A."/>
            <person name="Aguilar-Osorio G."/>
            <person name="Amillis S."/>
            <person name="Uchima C.A."/>
            <person name="Anderluh G."/>
            <person name="Asadollahi M."/>
            <person name="Askin M."/>
            <person name="Barry K."/>
            <person name="Battaglia E."/>
            <person name="Bayram O."/>
            <person name="Benocci T."/>
            <person name="Braus-Stromeyer S.A."/>
            <person name="Caldana C."/>
            <person name="Canovas D."/>
            <person name="Cerqueira G.C."/>
            <person name="Chen F."/>
            <person name="Chen W."/>
            <person name="Choi C."/>
            <person name="Clum A."/>
            <person name="Dos Santos R.A."/>
            <person name="Damasio A.R."/>
            <person name="Diallinas G."/>
            <person name="Emri T."/>
            <person name="Fekete E."/>
            <person name="Flipphi M."/>
            <person name="Freyberg S."/>
            <person name="Gallo A."/>
            <person name="Gournas C."/>
            <person name="Habgood R."/>
            <person name="Hainaut M."/>
            <person name="Harispe M.L."/>
            <person name="Henrissat B."/>
            <person name="Hilden K.S."/>
            <person name="Hope R."/>
            <person name="Hossain A."/>
            <person name="Karabika E."/>
            <person name="Karaffa L."/>
            <person name="Karanyi Z."/>
            <person name="Krasevec N."/>
            <person name="Kuo A."/>
            <person name="Kusch H."/>
            <person name="LaButti K."/>
            <person name="Lagendijk E.L."/>
            <person name="Lapidus A."/>
            <person name="Levasseur A."/>
            <person name="Lindquist E."/>
            <person name="Lipzen A."/>
            <person name="Logrieco A.F."/>
            <person name="MacCabe A."/>
            <person name="Maekelae M.R."/>
            <person name="Malavazi I."/>
            <person name="Melin P."/>
            <person name="Meyer V."/>
            <person name="Mielnichuk N."/>
            <person name="Miskei M."/>
            <person name="Molnar A.P."/>
            <person name="Mule G."/>
            <person name="Ngan C.Y."/>
            <person name="Orejas M."/>
            <person name="Orosz E."/>
            <person name="Ouedraogo J.P."/>
            <person name="Overkamp K.M."/>
            <person name="Park H.-S."/>
            <person name="Perrone G."/>
            <person name="Piumi F."/>
            <person name="Punt P.J."/>
            <person name="Ram A.F."/>
            <person name="Ramon A."/>
            <person name="Rauscher S."/>
            <person name="Record E."/>
            <person name="Riano-Pachon D.M."/>
            <person name="Robert V."/>
            <person name="Roehrig J."/>
            <person name="Ruller R."/>
            <person name="Salamov A."/>
            <person name="Salih N.S."/>
            <person name="Samson R.A."/>
            <person name="Sandor E."/>
            <person name="Sanguinetti M."/>
            <person name="Schuetze T."/>
            <person name="Sepcic K."/>
            <person name="Shelest E."/>
            <person name="Sherlock G."/>
            <person name="Sophianopoulou V."/>
            <person name="Squina F.M."/>
            <person name="Sun H."/>
            <person name="Susca A."/>
            <person name="Todd R.B."/>
            <person name="Tsang A."/>
            <person name="Unkles S.E."/>
            <person name="van de Wiele N."/>
            <person name="van Rossen-Uffink D."/>
            <person name="Oliveira J.V."/>
            <person name="Vesth T.C."/>
            <person name="Visser J."/>
            <person name="Yu J.-H."/>
            <person name="Zhou M."/>
            <person name="Andersen M.R."/>
            <person name="Archer D.B."/>
            <person name="Baker S.E."/>
            <person name="Benoit I."/>
            <person name="Brakhage A.A."/>
            <person name="Braus G.H."/>
            <person name="Fischer R."/>
            <person name="Frisvad J.C."/>
            <person name="Goldman G.H."/>
            <person name="Houbraken J."/>
            <person name="Oakley B."/>
            <person name="Pocsi I."/>
            <person name="Scazzocchio C."/>
            <person name="Seiboth B."/>
            <person name="vanKuyk P.A."/>
            <person name="Wortman J."/>
            <person name="Dyer P.S."/>
            <person name="Grigoriev I.V."/>
        </authorList>
    </citation>
    <scope>NUCLEOTIDE SEQUENCE [LARGE SCALE GENOMIC DNA]</scope>
    <source>
        <strain evidence="4">CBS 583.65</strain>
    </source>
</reference>
<feature type="transmembrane region" description="Helical" evidence="2">
    <location>
        <begin position="97"/>
        <end position="123"/>
    </location>
</feature>
<gene>
    <name evidence="3" type="ORF">ASPVEDRAFT_75847</name>
</gene>
<feature type="transmembrane region" description="Helical" evidence="2">
    <location>
        <begin position="26"/>
        <end position="45"/>
    </location>
</feature>
<sequence length="299" mass="33565">MSSYNAYNPFARREGHSPASLNSYRVLAPLSWALVIVFGIFYSIHKPADVSNSWTLWSQFEQRSTAFSVNIVVLAIYWILLLLSQIGYLIQLFSKDAAIVTVAANAASHFILNNLFVFAWILLWTRNHFWPAEVILIAHFIHQHVAFWRIRSLPPLSHLAVIAGPYAWTLIALFWNGAAAVWSHTPAAEIAANVFIWIIFVIGATHIIVPVDELVGYSLSLLLFGVAIAQTDKKASFPRQWIFAWVIFAVFLLDSIYLTFVKSTNRDIFFRSAGEPEASQGDPERAPLLPEPREPAAAA</sequence>
<proteinExistence type="predicted"/>